<evidence type="ECO:0000313" key="2">
    <source>
        <dbReference type="EMBL" id="KAF2763214.1"/>
    </source>
</evidence>
<dbReference type="Proteomes" id="UP000799437">
    <property type="component" value="Unassembled WGS sequence"/>
</dbReference>
<dbReference type="AlphaFoldDB" id="A0A6A6WLY7"/>
<dbReference type="GeneID" id="54484170"/>
<organism evidence="2 3">
    <name type="scientific">Pseudovirgaria hyperparasitica</name>
    <dbReference type="NCBI Taxonomy" id="470096"/>
    <lineage>
        <taxon>Eukaryota</taxon>
        <taxon>Fungi</taxon>
        <taxon>Dikarya</taxon>
        <taxon>Ascomycota</taxon>
        <taxon>Pezizomycotina</taxon>
        <taxon>Dothideomycetes</taxon>
        <taxon>Dothideomycetes incertae sedis</taxon>
        <taxon>Acrospermales</taxon>
        <taxon>Acrospermaceae</taxon>
        <taxon>Pseudovirgaria</taxon>
    </lineage>
</organism>
<reference evidence="2" key="1">
    <citation type="journal article" date="2020" name="Stud. Mycol.">
        <title>101 Dothideomycetes genomes: a test case for predicting lifestyles and emergence of pathogens.</title>
        <authorList>
            <person name="Haridas S."/>
            <person name="Albert R."/>
            <person name="Binder M."/>
            <person name="Bloem J."/>
            <person name="Labutti K."/>
            <person name="Salamov A."/>
            <person name="Andreopoulos B."/>
            <person name="Baker S."/>
            <person name="Barry K."/>
            <person name="Bills G."/>
            <person name="Bluhm B."/>
            <person name="Cannon C."/>
            <person name="Castanera R."/>
            <person name="Culley D."/>
            <person name="Daum C."/>
            <person name="Ezra D."/>
            <person name="Gonzalez J."/>
            <person name="Henrissat B."/>
            <person name="Kuo A."/>
            <person name="Liang C."/>
            <person name="Lipzen A."/>
            <person name="Lutzoni F."/>
            <person name="Magnuson J."/>
            <person name="Mondo S."/>
            <person name="Nolan M."/>
            <person name="Ohm R."/>
            <person name="Pangilinan J."/>
            <person name="Park H.-J."/>
            <person name="Ramirez L."/>
            <person name="Alfaro M."/>
            <person name="Sun H."/>
            <person name="Tritt A."/>
            <person name="Yoshinaga Y."/>
            <person name="Zwiers L.-H."/>
            <person name="Turgeon B."/>
            <person name="Goodwin S."/>
            <person name="Spatafora J."/>
            <person name="Crous P."/>
            <person name="Grigoriev I."/>
        </authorList>
    </citation>
    <scope>NUCLEOTIDE SEQUENCE</scope>
    <source>
        <strain evidence="2">CBS 121739</strain>
    </source>
</reference>
<dbReference type="RefSeq" id="XP_033605665.1">
    <property type="nucleotide sequence ID" value="XM_033743116.1"/>
</dbReference>
<evidence type="ECO:0000256" key="1">
    <source>
        <dbReference type="SAM" id="MobiDB-lite"/>
    </source>
</evidence>
<dbReference type="EMBL" id="ML996565">
    <property type="protein sequence ID" value="KAF2763214.1"/>
    <property type="molecule type" value="Genomic_DNA"/>
</dbReference>
<feature type="region of interest" description="Disordered" evidence="1">
    <location>
        <begin position="1"/>
        <end position="50"/>
    </location>
</feature>
<sequence length="119" mass="13004">MPAPLSSNHIGLHHTIPPNQNQNHTPTPPHPPPHSHTHPITPPASQHSSINVPFRPLRLFPVLRHDSLLTAREVGRCLTHQHQPHIARAICNSTHRVASSYSNNAPLFAPAWAASAQTG</sequence>
<accession>A0A6A6WLY7</accession>
<name>A0A6A6WLY7_9PEZI</name>
<keyword evidence="3" id="KW-1185">Reference proteome</keyword>
<protein>
    <submittedName>
        <fullName evidence="2">Uncharacterized protein</fullName>
    </submittedName>
</protein>
<evidence type="ECO:0000313" key="3">
    <source>
        <dbReference type="Proteomes" id="UP000799437"/>
    </source>
</evidence>
<proteinExistence type="predicted"/>
<feature type="compositionally biased region" description="Low complexity" evidence="1">
    <location>
        <begin position="15"/>
        <end position="25"/>
    </location>
</feature>
<gene>
    <name evidence="2" type="ORF">EJ05DRAFT_472125</name>
</gene>